<dbReference type="AlphaFoldDB" id="X1TQ56"/>
<gene>
    <name evidence="1" type="ORF">S12H4_16963</name>
</gene>
<sequence length="108" mass="13129">MVEFIFGTKYISLSFYWIGWKWGYAIMKIVDSNNETKIRLSKCKITDHFPETTMFEWEDVDPIYIDNKNITQVNHINFKTVEEMEECFHKLKDVFDERDSDLKRLYLN</sequence>
<evidence type="ECO:0000313" key="1">
    <source>
        <dbReference type="EMBL" id="GAI82179.1"/>
    </source>
</evidence>
<name>X1TQ56_9ZZZZ</name>
<protein>
    <submittedName>
        <fullName evidence="1">Uncharacterized protein</fullName>
    </submittedName>
</protein>
<dbReference type="EMBL" id="BARW01008241">
    <property type="protein sequence ID" value="GAI82179.1"/>
    <property type="molecule type" value="Genomic_DNA"/>
</dbReference>
<comment type="caution">
    <text evidence="1">The sequence shown here is derived from an EMBL/GenBank/DDBJ whole genome shotgun (WGS) entry which is preliminary data.</text>
</comment>
<accession>X1TQ56</accession>
<reference evidence="1" key="1">
    <citation type="journal article" date="2014" name="Front. Microbiol.">
        <title>High frequency of phylogenetically diverse reductive dehalogenase-homologous genes in deep subseafloor sedimentary metagenomes.</title>
        <authorList>
            <person name="Kawai M."/>
            <person name="Futagami T."/>
            <person name="Toyoda A."/>
            <person name="Takaki Y."/>
            <person name="Nishi S."/>
            <person name="Hori S."/>
            <person name="Arai W."/>
            <person name="Tsubouchi T."/>
            <person name="Morono Y."/>
            <person name="Uchiyama I."/>
            <person name="Ito T."/>
            <person name="Fujiyama A."/>
            <person name="Inagaki F."/>
            <person name="Takami H."/>
        </authorList>
    </citation>
    <scope>NUCLEOTIDE SEQUENCE</scope>
    <source>
        <strain evidence="1">Expedition CK06-06</strain>
    </source>
</reference>
<proteinExistence type="predicted"/>
<organism evidence="1">
    <name type="scientific">marine sediment metagenome</name>
    <dbReference type="NCBI Taxonomy" id="412755"/>
    <lineage>
        <taxon>unclassified sequences</taxon>
        <taxon>metagenomes</taxon>
        <taxon>ecological metagenomes</taxon>
    </lineage>
</organism>